<reference evidence="1" key="1">
    <citation type="submission" date="2025-08" db="UniProtKB">
        <authorList>
            <consortium name="Ensembl"/>
        </authorList>
    </citation>
    <scope>IDENTIFICATION</scope>
</reference>
<dbReference type="GeneTree" id="ENSGT00940000176919"/>
<name>A0A8C9X9E7_SANLU</name>
<protein>
    <submittedName>
        <fullName evidence="1">Uncharacterized protein</fullName>
    </submittedName>
</protein>
<dbReference type="Proteomes" id="UP000694568">
    <property type="component" value="Unplaced"/>
</dbReference>
<organism evidence="1 2">
    <name type="scientific">Sander lucioperca</name>
    <name type="common">Pike-perch</name>
    <name type="synonym">Perca lucioperca</name>
    <dbReference type="NCBI Taxonomy" id="283035"/>
    <lineage>
        <taxon>Eukaryota</taxon>
        <taxon>Metazoa</taxon>
        <taxon>Chordata</taxon>
        <taxon>Craniata</taxon>
        <taxon>Vertebrata</taxon>
        <taxon>Euteleostomi</taxon>
        <taxon>Actinopterygii</taxon>
        <taxon>Neopterygii</taxon>
        <taxon>Teleostei</taxon>
        <taxon>Neoteleostei</taxon>
        <taxon>Acanthomorphata</taxon>
        <taxon>Eupercaria</taxon>
        <taxon>Perciformes</taxon>
        <taxon>Percoidei</taxon>
        <taxon>Percidae</taxon>
        <taxon>Luciopercinae</taxon>
        <taxon>Sander</taxon>
    </lineage>
</organism>
<proteinExistence type="predicted"/>
<dbReference type="AlphaFoldDB" id="A0A8C9X9E7"/>
<dbReference type="Ensembl" id="ENSSLUT00000006864.1">
    <property type="protein sequence ID" value="ENSSLUP00000006699.1"/>
    <property type="gene ID" value="ENSSLUG00000002940.1"/>
</dbReference>
<evidence type="ECO:0000313" key="2">
    <source>
        <dbReference type="Proteomes" id="UP000694568"/>
    </source>
</evidence>
<keyword evidence="2" id="KW-1185">Reference proteome</keyword>
<sequence>MNMTRKSRRPMLNSAGMDIIKANNRVLIPLAARISRSTRPILATKIKNKIGSS</sequence>
<accession>A0A8C9X9E7</accession>
<evidence type="ECO:0000313" key="1">
    <source>
        <dbReference type="Ensembl" id="ENSSLUP00000006699.1"/>
    </source>
</evidence>
<reference evidence="1" key="2">
    <citation type="submission" date="2025-09" db="UniProtKB">
        <authorList>
            <consortium name="Ensembl"/>
        </authorList>
    </citation>
    <scope>IDENTIFICATION</scope>
</reference>